<accession>A0A132PV81</accession>
<evidence type="ECO:0008006" key="4">
    <source>
        <dbReference type="Google" id="ProtNLM"/>
    </source>
</evidence>
<dbReference type="Proteomes" id="UP000070612">
    <property type="component" value="Unassembled WGS sequence"/>
</dbReference>
<dbReference type="EMBL" id="LGTW01000001">
    <property type="protein sequence ID" value="KWX26223.1"/>
    <property type="molecule type" value="Genomic_DNA"/>
</dbReference>
<keyword evidence="1" id="KW-0472">Membrane</keyword>
<protein>
    <recommendedName>
        <fullName evidence="4">Asp23/Gls24 family envelope stress response protein</fullName>
    </recommendedName>
</protein>
<dbReference type="STRING" id="59750.AWC31_33950"/>
<dbReference type="AlphaFoldDB" id="A0A132PV81"/>
<gene>
    <name evidence="2" type="ORF">AFM11_00920</name>
</gene>
<proteinExistence type="predicted"/>
<feature type="transmembrane region" description="Helical" evidence="1">
    <location>
        <begin position="188"/>
        <end position="207"/>
    </location>
</feature>
<sequence>MPAAQPVRGRTVVSDRVRQRLIEHAVLSVPGVVRRRAIVPGRTFPAVQVDGGLKSRVVDVEIAANWPIDGATVLGDVETAVTRELAASLGESPQRVAVRIARIDSDRTPAQVADAYAIEAETTGVGESAQYGPRRVAGSTITGLLVGLAVIAAGVVAVREALIAVGWIGGTAWIAPALGWAGQAQWQWWTWPAAVLAVLVGVVLLVITVKPRRRAYLPVGDGVWVRKHVLERWRTAHPEGDTP</sequence>
<comment type="caution">
    <text evidence="2">The sequence shown here is derived from an EMBL/GenBank/DDBJ whole genome shotgun (WGS) entry which is preliminary data.</text>
</comment>
<dbReference type="PATRIC" id="fig|59750.3.peg.190"/>
<keyword evidence="1" id="KW-1133">Transmembrane helix</keyword>
<evidence type="ECO:0000313" key="3">
    <source>
        <dbReference type="Proteomes" id="UP000070612"/>
    </source>
</evidence>
<feature type="transmembrane region" description="Helical" evidence="1">
    <location>
        <begin position="144"/>
        <end position="168"/>
    </location>
</feature>
<evidence type="ECO:0000313" key="2">
    <source>
        <dbReference type="EMBL" id="KWX26223.1"/>
    </source>
</evidence>
<organism evidence="2 3">
    <name type="scientific">Mycolicibacterium wolinskyi</name>
    <dbReference type="NCBI Taxonomy" id="59750"/>
    <lineage>
        <taxon>Bacteria</taxon>
        <taxon>Bacillati</taxon>
        <taxon>Actinomycetota</taxon>
        <taxon>Actinomycetes</taxon>
        <taxon>Mycobacteriales</taxon>
        <taxon>Mycobacteriaceae</taxon>
        <taxon>Mycolicibacterium</taxon>
    </lineage>
</organism>
<evidence type="ECO:0000256" key="1">
    <source>
        <dbReference type="SAM" id="Phobius"/>
    </source>
</evidence>
<reference evidence="2 3" key="1">
    <citation type="submission" date="2015-07" db="EMBL/GenBank/DDBJ databases">
        <title>A draft genome sequence of Mycobacterium wolinskyi.</title>
        <authorList>
            <person name="de Man T.J."/>
            <person name="Perry K.A."/>
            <person name="Coulliette A.D."/>
            <person name="Jensen B."/>
            <person name="Toney N.C."/>
            <person name="Limbago B.M."/>
            <person name="Noble-Wang J."/>
        </authorList>
    </citation>
    <scope>NUCLEOTIDE SEQUENCE [LARGE SCALE GENOMIC DNA]</scope>
    <source>
        <strain evidence="2 3">CDC_01</strain>
    </source>
</reference>
<name>A0A132PV81_9MYCO</name>
<keyword evidence="1" id="KW-0812">Transmembrane</keyword>
<keyword evidence="3" id="KW-1185">Reference proteome</keyword>